<evidence type="ECO:0000313" key="7">
    <source>
        <dbReference type="EMBL" id="SEA05055.1"/>
    </source>
</evidence>
<dbReference type="Pfam" id="PF07971">
    <property type="entry name" value="Glyco_hydro_92"/>
    <property type="match status" value="1"/>
</dbReference>
<dbReference type="EMBL" id="FNRF01000001">
    <property type="protein sequence ID" value="SEA05055.1"/>
    <property type="molecule type" value="Genomic_DNA"/>
</dbReference>
<dbReference type="GO" id="GO:0030246">
    <property type="term" value="F:carbohydrate binding"/>
    <property type="evidence" value="ECO:0007669"/>
    <property type="project" value="InterPro"/>
</dbReference>
<evidence type="ECO:0000256" key="3">
    <source>
        <dbReference type="ARBA" id="ARBA00022837"/>
    </source>
</evidence>
<evidence type="ECO:0000256" key="1">
    <source>
        <dbReference type="ARBA" id="ARBA00001913"/>
    </source>
</evidence>
<evidence type="ECO:0000259" key="6">
    <source>
        <dbReference type="Pfam" id="PF17678"/>
    </source>
</evidence>
<protein>
    <submittedName>
        <fullName evidence="7">Alpha-1,2-mannosidase, putative</fullName>
    </submittedName>
</protein>
<evidence type="ECO:0000313" key="8">
    <source>
        <dbReference type="Proteomes" id="UP000182257"/>
    </source>
</evidence>
<sequence>MKLKTKILTVCLLLCSMTSLADVWQYVDPRIGSEGVGRTFPGPSMPFGMCKPGPDCTVKPNAGWAKMPEVVTGFSQTHVSGTGGGQKYGNILIQPGVTPQKRKSEEFALGYYATTFENDIRTEITTSERCAFYRIHYPTNGSLLIDATHYLGKNPIPDQREQQQFIGGEVEVVNNHEVRGYTRVRGGWNNGDAYTVYFCLVTDKAFKQASENTIAFADTLLNIKIGISYVSEQQAKRNIPDADFDTQLSTLRNSWEQLLSHIQIKGSEVDKRMFYTALYHTMIMPVDKSGENPKWTEKPYYDDYYAIWDTYRSSSPLITLIDPKREADIVNSLLNIYKREGYMPDARSGDCNGRTQGGSNAEVMIADAFVKGVEGIDYNYALQAMLKDAEVDPGADHEKHGRGGLHEYLKYGYLPYGIDRAGTRTIEYAYNDYCIALVAKGLGRMDVYDRYLKQSQNWKNLWRADYEWDDVKGYIMPKDANGQWLDSVPWGKSKVYHPLIPYTPITKVAPWYLPWWSTFFYEALSAEYSLSIPHDVPGLIEACGGADTFRKRLDMFFDRKRYNVGNEPSFLTPCLYHWIGRPDLTSDRVRQIINANYNDKPDGLPGNDDSGAMSSWLAFHMMGLYPNAGQSYYLLHAPLIPEWTLQLSNGKTLHGVLKGKGTHFEKVTLNGQLLNDARLEHADLMQGGELVFYVSKKRAEGGNKVSPSKKQSVSKTETTSFQVGNNLKATLTPCGNISFTLNQQHRTWPLAYTWKGDTLIFTCKEATYRIPRAVVENGNGFCWEMPSADGAIYEAKGTFAFISQKALKTLQEKGYFIYDGITWRKTASTNDTIKVRADIDLTEMCISLKHNLPLVLEMRNNPLGINWRME</sequence>
<dbReference type="AlphaFoldDB" id="A0A1H3Y002"/>
<dbReference type="RefSeq" id="WP_074760049.1">
    <property type="nucleotide sequence ID" value="NZ_FNRF01000001.1"/>
</dbReference>
<dbReference type="GO" id="GO:0005829">
    <property type="term" value="C:cytosol"/>
    <property type="evidence" value="ECO:0007669"/>
    <property type="project" value="TreeGrafter"/>
</dbReference>
<gene>
    <name evidence="7" type="ORF">SAMN05216462_0456</name>
</gene>
<dbReference type="GO" id="GO:0005975">
    <property type="term" value="P:carbohydrate metabolic process"/>
    <property type="evidence" value="ECO:0007669"/>
    <property type="project" value="InterPro"/>
</dbReference>
<dbReference type="InterPro" id="IPR005887">
    <property type="entry name" value="GH92_a_mannosidase_put"/>
</dbReference>
<dbReference type="OrthoDB" id="9762711at2"/>
<dbReference type="SUPFAM" id="SSF48208">
    <property type="entry name" value="Six-hairpin glycosidases"/>
    <property type="match status" value="1"/>
</dbReference>
<dbReference type="Gene3D" id="1.20.1050.60">
    <property type="entry name" value="alpha-1,2-mannosidase"/>
    <property type="match status" value="1"/>
</dbReference>
<comment type="subunit">
    <text evidence="2">Monomer.</text>
</comment>
<name>A0A1H3Y002_XYLRU</name>
<comment type="cofactor">
    <cofactor evidence="1">
        <name>Ca(2+)</name>
        <dbReference type="ChEBI" id="CHEBI:29108"/>
    </cofactor>
</comment>
<dbReference type="GO" id="GO:0006516">
    <property type="term" value="P:glycoprotein catabolic process"/>
    <property type="evidence" value="ECO:0007669"/>
    <property type="project" value="TreeGrafter"/>
</dbReference>
<dbReference type="Gene3D" id="3.30.2080.10">
    <property type="entry name" value="GH92 mannosidase domain"/>
    <property type="match status" value="1"/>
</dbReference>
<evidence type="ECO:0000256" key="2">
    <source>
        <dbReference type="ARBA" id="ARBA00011245"/>
    </source>
</evidence>
<organism evidence="7 8">
    <name type="scientific">Xylanibacter ruminicola</name>
    <name type="common">Prevotella ruminicola</name>
    <dbReference type="NCBI Taxonomy" id="839"/>
    <lineage>
        <taxon>Bacteria</taxon>
        <taxon>Pseudomonadati</taxon>
        <taxon>Bacteroidota</taxon>
        <taxon>Bacteroidia</taxon>
        <taxon>Bacteroidales</taxon>
        <taxon>Prevotellaceae</taxon>
        <taxon>Xylanibacter</taxon>
    </lineage>
</organism>
<dbReference type="GO" id="GO:0000224">
    <property type="term" value="F:peptide-N4-(N-acetyl-beta-glucosaminyl)asparagine amidase activity"/>
    <property type="evidence" value="ECO:0007669"/>
    <property type="project" value="TreeGrafter"/>
</dbReference>
<dbReference type="InterPro" id="IPR008928">
    <property type="entry name" value="6-hairpin_glycosidase_sf"/>
</dbReference>
<evidence type="ECO:0000256" key="4">
    <source>
        <dbReference type="SAM" id="SignalP"/>
    </source>
</evidence>
<dbReference type="Proteomes" id="UP000182257">
    <property type="component" value="Unassembled WGS sequence"/>
</dbReference>
<evidence type="ECO:0000259" key="5">
    <source>
        <dbReference type="Pfam" id="PF07971"/>
    </source>
</evidence>
<feature type="signal peptide" evidence="4">
    <location>
        <begin position="1"/>
        <end position="21"/>
    </location>
</feature>
<dbReference type="PANTHER" id="PTHR12143:SF43">
    <property type="entry name" value="PUTATIVE-RELATED"/>
    <property type="match status" value="1"/>
</dbReference>
<keyword evidence="3" id="KW-0106">Calcium</keyword>
<feature type="domain" description="Glycosyl hydrolase family 92 N-terminal" evidence="6">
    <location>
        <begin position="26"/>
        <end position="209"/>
    </location>
</feature>
<dbReference type="Pfam" id="PF17678">
    <property type="entry name" value="Glyco_hydro_92N"/>
    <property type="match status" value="1"/>
</dbReference>
<feature type="domain" description="Glycosyl hydrolase family 92" evidence="5">
    <location>
        <begin position="233"/>
        <end position="695"/>
    </location>
</feature>
<accession>A0A1H3Y002</accession>
<dbReference type="InterPro" id="IPR012939">
    <property type="entry name" value="Glyco_hydro_92"/>
</dbReference>
<dbReference type="InterPro" id="IPR014718">
    <property type="entry name" value="GH-type_carb-bd"/>
</dbReference>
<dbReference type="NCBIfam" id="TIGR01180">
    <property type="entry name" value="aman2_put"/>
    <property type="match status" value="1"/>
</dbReference>
<dbReference type="Gene3D" id="2.70.98.10">
    <property type="match status" value="1"/>
</dbReference>
<reference evidence="7 8" key="1">
    <citation type="submission" date="2016-10" db="EMBL/GenBank/DDBJ databases">
        <authorList>
            <person name="de Groot N.N."/>
        </authorList>
    </citation>
    <scope>NUCLEOTIDE SEQUENCE [LARGE SCALE GENOMIC DNA]</scope>
    <source>
        <strain evidence="7 8">D31d</strain>
    </source>
</reference>
<dbReference type="InterPro" id="IPR041371">
    <property type="entry name" value="GH92_N"/>
</dbReference>
<dbReference type="InterPro" id="IPR050883">
    <property type="entry name" value="PNGase"/>
</dbReference>
<feature type="chain" id="PRO_5010384323" evidence="4">
    <location>
        <begin position="22"/>
        <end position="870"/>
    </location>
</feature>
<proteinExistence type="predicted"/>
<dbReference type="PANTHER" id="PTHR12143">
    <property type="entry name" value="PEPTIDE N-GLYCANASE PNGASE -RELATED"/>
    <property type="match status" value="1"/>
</dbReference>
<dbReference type="Gene3D" id="1.20.1610.10">
    <property type="entry name" value="alpha-1,2-mannosidases domains"/>
    <property type="match status" value="1"/>
</dbReference>
<keyword evidence="4" id="KW-0732">Signal</keyword>